<accession>A0A158H4F6</accession>
<dbReference type="RefSeq" id="WP_125474132.1">
    <property type="nucleotide sequence ID" value="NZ_FCNW02000012.1"/>
</dbReference>
<evidence type="ECO:0000313" key="2">
    <source>
        <dbReference type="Proteomes" id="UP000054977"/>
    </source>
</evidence>
<dbReference type="Proteomes" id="UP000054977">
    <property type="component" value="Unassembled WGS sequence"/>
</dbReference>
<organism evidence="1 2">
    <name type="scientific">Caballeronia humi</name>
    <dbReference type="NCBI Taxonomy" id="326474"/>
    <lineage>
        <taxon>Bacteria</taxon>
        <taxon>Pseudomonadati</taxon>
        <taxon>Pseudomonadota</taxon>
        <taxon>Betaproteobacteria</taxon>
        <taxon>Burkholderiales</taxon>
        <taxon>Burkholderiaceae</taxon>
        <taxon>Caballeronia</taxon>
    </lineage>
</organism>
<dbReference type="AlphaFoldDB" id="A0A158H4F6"/>
<keyword evidence="2" id="KW-1185">Reference proteome</keyword>
<gene>
    <name evidence="1" type="ORF">AWB65_02899</name>
</gene>
<proteinExistence type="predicted"/>
<evidence type="ECO:0000313" key="1">
    <source>
        <dbReference type="EMBL" id="SAL38941.1"/>
    </source>
</evidence>
<reference evidence="1" key="1">
    <citation type="submission" date="2016-01" db="EMBL/GenBank/DDBJ databases">
        <authorList>
            <person name="Peeters C."/>
        </authorList>
    </citation>
    <scope>NUCLEOTIDE SEQUENCE [LARGE SCALE GENOMIC DNA]</scope>
    <source>
        <strain evidence="1">LMG 22934</strain>
    </source>
</reference>
<protein>
    <submittedName>
        <fullName evidence="1">Uncharacterized protein</fullName>
    </submittedName>
</protein>
<name>A0A158H4F6_9BURK</name>
<sequence>MSAKRSILIKQYLPNDQSGSAVEFPRRKFLSFALAGVGSVVLSACGGGAESDLSDATAKSVDTATAKAATTGSADGTIIPPAASITDSAGASWTLVGGVVKKNGASAGYTTQVQMLLWKSGKIYQQNSAGNFWYWSGSAWVATTDPRTATSGASPLFYGVNGHMAYNTGIYQTIGIAAQVKYLKDLGATNYRADVASAGMAQVVADAIKGPFAGSGIAILPVLNPKSNGWNPTLSESAAYTLGYNLAVDCTRPLKGLVQHIECGNELDVPVCISGNGSSSAHWSPAYWPAFRGVIRGMIAGVKAIDPTIKCGVNVGIPMAYRALQMLWSGISPNGSTNGVGGAPLIRWDFTTYHWYKSSGNIQRAGPTGSVDVLQVLKDSFGVPIWLTEWGWSGSKDTPDSAAAYVNTAFAQYLSIKDKYNIQSVMMYCVIDKNYGLINADGVTKNPAYTSFKKFVAANPVSA</sequence>
<dbReference type="OrthoDB" id="9124678at2"/>
<dbReference type="Gene3D" id="3.20.20.80">
    <property type="entry name" value="Glycosidases"/>
    <property type="match status" value="1"/>
</dbReference>
<dbReference type="EMBL" id="FCNW02000012">
    <property type="protein sequence ID" value="SAL38941.1"/>
    <property type="molecule type" value="Genomic_DNA"/>
</dbReference>
<dbReference type="SUPFAM" id="SSF51445">
    <property type="entry name" value="(Trans)glycosidases"/>
    <property type="match status" value="1"/>
</dbReference>
<comment type="caution">
    <text evidence="1">The sequence shown here is derived from an EMBL/GenBank/DDBJ whole genome shotgun (WGS) entry which is preliminary data.</text>
</comment>
<dbReference type="InterPro" id="IPR017853">
    <property type="entry name" value="GH"/>
</dbReference>